<dbReference type="GO" id="GO:0005634">
    <property type="term" value="C:nucleus"/>
    <property type="evidence" value="ECO:0007669"/>
    <property type="project" value="UniProtKB-SubCell"/>
</dbReference>
<evidence type="ECO:0000256" key="3">
    <source>
        <dbReference type="ARBA" id="ARBA00023125"/>
    </source>
</evidence>
<dbReference type="Gramene" id="KVI03322">
    <property type="protein sequence ID" value="KVI03322"/>
    <property type="gene ID" value="Ccrd_018376"/>
</dbReference>
<keyword evidence="4" id="KW-0804">Transcription</keyword>
<keyword evidence="9" id="KW-1185">Reference proteome</keyword>
<dbReference type="Gene3D" id="1.10.10.60">
    <property type="entry name" value="Homeodomain-like"/>
    <property type="match status" value="1"/>
</dbReference>
<dbReference type="PANTHER" id="PTHR21654:SF66">
    <property type="entry name" value="TRIHELIX TRANSCRIPTION FACTOR GT-3B"/>
    <property type="match status" value="1"/>
</dbReference>
<dbReference type="STRING" id="59895.A0A103Y6B8"/>
<protein>
    <recommendedName>
        <fullName evidence="7">Myb/SANT-like DNA-binding domain-containing protein</fullName>
    </recommendedName>
</protein>
<dbReference type="PANTHER" id="PTHR21654">
    <property type="entry name" value="FI21293P1"/>
    <property type="match status" value="1"/>
</dbReference>
<dbReference type="Proteomes" id="UP000243975">
    <property type="component" value="Unassembled WGS sequence"/>
</dbReference>
<evidence type="ECO:0000313" key="8">
    <source>
        <dbReference type="EMBL" id="KVI03322.1"/>
    </source>
</evidence>
<feature type="domain" description="Myb/SANT-like DNA-binding" evidence="7">
    <location>
        <begin position="2"/>
        <end position="74"/>
    </location>
</feature>
<keyword evidence="2" id="KW-0805">Transcription regulation</keyword>
<evidence type="ECO:0000313" key="9">
    <source>
        <dbReference type="Proteomes" id="UP000243975"/>
    </source>
</evidence>
<dbReference type="Pfam" id="PF13837">
    <property type="entry name" value="Myb_DNA-bind_4"/>
    <property type="match status" value="1"/>
</dbReference>
<sequence>MIRGELDSTFMETKRNKPLWEVVSAKMKERGYNRSVEQCKSKWKNILTRYKGYETIEEEGMRQQFPFYKELQAIFTNRMQRILWMEAEGIPSESNKRGMWFLSDEEDENEDRLVEKANYSGKKKQKAIESSTSSRGNSDNTNNGTINNLKEVLEEYMKRQMDIEMQWMKRYDAKEEERRMKEMEWRQTMETLEKERIMLDKQWREREEQRRKREEARIEKRDSLITTLLEKLRSQGL</sequence>
<comment type="caution">
    <text evidence="8">The sequence shown here is derived from an EMBL/GenBank/DDBJ whole genome shotgun (WGS) entry which is preliminary data.</text>
</comment>
<keyword evidence="5" id="KW-0539">Nucleus</keyword>
<dbReference type="GO" id="GO:0003677">
    <property type="term" value="F:DNA binding"/>
    <property type="evidence" value="ECO:0007669"/>
    <property type="project" value="UniProtKB-KW"/>
</dbReference>
<evidence type="ECO:0000256" key="4">
    <source>
        <dbReference type="ARBA" id="ARBA00023163"/>
    </source>
</evidence>
<proteinExistence type="predicted"/>
<evidence type="ECO:0000259" key="7">
    <source>
        <dbReference type="Pfam" id="PF13837"/>
    </source>
</evidence>
<evidence type="ECO:0000256" key="5">
    <source>
        <dbReference type="ARBA" id="ARBA00023242"/>
    </source>
</evidence>
<reference evidence="8 9" key="1">
    <citation type="journal article" date="2016" name="Sci. Rep.">
        <title>The genome sequence of the outbreeding globe artichoke constructed de novo incorporating a phase-aware low-pass sequencing strategy of F1 progeny.</title>
        <authorList>
            <person name="Scaglione D."/>
            <person name="Reyes-Chin-Wo S."/>
            <person name="Acquadro A."/>
            <person name="Froenicke L."/>
            <person name="Portis E."/>
            <person name="Beitel C."/>
            <person name="Tirone M."/>
            <person name="Mauro R."/>
            <person name="Lo Monaco A."/>
            <person name="Mauromicale G."/>
            <person name="Faccioli P."/>
            <person name="Cattivelli L."/>
            <person name="Rieseberg L."/>
            <person name="Michelmore R."/>
            <person name="Lanteri S."/>
        </authorList>
    </citation>
    <scope>NUCLEOTIDE SEQUENCE [LARGE SCALE GENOMIC DNA]</scope>
    <source>
        <strain evidence="8">2C</strain>
    </source>
</reference>
<evidence type="ECO:0000256" key="1">
    <source>
        <dbReference type="ARBA" id="ARBA00004123"/>
    </source>
</evidence>
<evidence type="ECO:0000256" key="6">
    <source>
        <dbReference type="SAM" id="MobiDB-lite"/>
    </source>
</evidence>
<evidence type="ECO:0000256" key="2">
    <source>
        <dbReference type="ARBA" id="ARBA00023015"/>
    </source>
</evidence>
<comment type="subcellular location">
    <subcellularLocation>
        <location evidence="1">Nucleus</location>
    </subcellularLocation>
</comment>
<feature type="compositionally biased region" description="Low complexity" evidence="6">
    <location>
        <begin position="136"/>
        <end position="146"/>
    </location>
</feature>
<organism evidence="8 9">
    <name type="scientific">Cynara cardunculus var. scolymus</name>
    <name type="common">Globe artichoke</name>
    <name type="synonym">Cynara scolymus</name>
    <dbReference type="NCBI Taxonomy" id="59895"/>
    <lineage>
        <taxon>Eukaryota</taxon>
        <taxon>Viridiplantae</taxon>
        <taxon>Streptophyta</taxon>
        <taxon>Embryophyta</taxon>
        <taxon>Tracheophyta</taxon>
        <taxon>Spermatophyta</taxon>
        <taxon>Magnoliopsida</taxon>
        <taxon>eudicotyledons</taxon>
        <taxon>Gunneridae</taxon>
        <taxon>Pentapetalae</taxon>
        <taxon>asterids</taxon>
        <taxon>campanulids</taxon>
        <taxon>Asterales</taxon>
        <taxon>Asteraceae</taxon>
        <taxon>Carduoideae</taxon>
        <taxon>Cardueae</taxon>
        <taxon>Carduinae</taxon>
        <taxon>Cynara</taxon>
    </lineage>
</organism>
<dbReference type="OMA" id="WEMKARE"/>
<dbReference type="InterPro" id="IPR044822">
    <property type="entry name" value="Myb_DNA-bind_4"/>
</dbReference>
<keyword evidence="3" id="KW-0238">DNA-binding</keyword>
<dbReference type="CDD" id="cd12203">
    <property type="entry name" value="GT1"/>
    <property type="match status" value="1"/>
</dbReference>
<feature type="region of interest" description="Disordered" evidence="6">
    <location>
        <begin position="111"/>
        <end position="146"/>
    </location>
</feature>
<dbReference type="AlphaFoldDB" id="A0A103Y6B8"/>
<gene>
    <name evidence="8" type="ORF">Ccrd_018376</name>
</gene>
<dbReference type="EMBL" id="LEKV01002369">
    <property type="protein sequence ID" value="KVI03322.1"/>
    <property type="molecule type" value="Genomic_DNA"/>
</dbReference>
<accession>A0A103Y6B8</accession>
<name>A0A103Y6B8_CYNCS</name>
<dbReference type="GO" id="GO:0006355">
    <property type="term" value="P:regulation of DNA-templated transcription"/>
    <property type="evidence" value="ECO:0007669"/>
    <property type="project" value="UniProtKB-ARBA"/>
</dbReference>